<dbReference type="CDD" id="cd02248">
    <property type="entry name" value="Peptidase_C1A"/>
    <property type="match status" value="1"/>
</dbReference>
<feature type="domain" description="Peptidase C1A papain C-terminal" evidence="7">
    <location>
        <begin position="155"/>
        <end position="369"/>
    </location>
</feature>
<evidence type="ECO:0000259" key="8">
    <source>
        <dbReference type="SMART" id="SM00848"/>
    </source>
</evidence>
<dbReference type="PRINTS" id="PR00705">
    <property type="entry name" value="PAPAIN"/>
</dbReference>
<evidence type="ECO:0000256" key="2">
    <source>
        <dbReference type="ARBA" id="ARBA00022670"/>
    </source>
</evidence>
<evidence type="ECO:0000256" key="1">
    <source>
        <dbReference type="ARBA" id="ARBA00008455"/>
    </source>
</evidence>
<evidence type="ECO:0000259" key="7">
    <source>
        <dbReference type="SMART" id="SM00645"/>
    </source>
</evidence>
<dbReference type="EMBL" id="GDIQ01038377">
    <property type="protein sequence ID" value="JAN56360.1"/>
    <property type="molecule type" value="Transcribed_RNA"/>
</dbReference>
<reference evidence="9" key="1">
    <citation type="submission" date="2015-10" db="EMBL/GenBank/DDBJ databases">
        <title>EvidentialGene: Evidence-directed Construction of Complete mRNA Transcriptomes without Genomes.</title>
        <authorList>
            <person name="Gilbert D.G."/>
        </authorList>
    </citation>
    <scope>NUCLEOTIDE SEQUENCE</scope>
</reference>
<evidence type="ECO:0000313" key="9">
    <source>
        <dbReference type="EMBL" id="JAN56360.1"/>
    </source>
</evidence>
<dbReference type="EMBL" id="GDIQ01096704">
    <property type="protein sequence ID" value="JAL55022.1"/>
    <property type="molecule type" value="Transcribed_RNA"/>
</dbReference>
<evidence type="ECO:0000256" key="3">
    <source>
        <dbReference type="ARBA" id="ARBA00022801"/>
    </source>
</evidence>
<keyword evidence="2" id="KW-0645">Protease</keyword>
<evidence type="ECO:0000256" key="6">
    <source>
        <dbReference type="ARBA" id="ARBA00023157"/>
    </source>
</evidence>
<sequence length="371" mass="41252">MQELFLRSTASGTDCRSISVLTTGPGISLSVSISPVMKLQVLVLFATLAVAVAQDFLQEDENRDSTDDADWERFKSKHKKKFKNKDRERIRKNTFVQHNRQIRKHNQIGKSSYKLQANQFADWSNAELEQLKGEIDTDNEIPGPVVSTDILRQSVPDAVDLRKSSCMPDVKYQGGCGSCYSFAATTPIEFQRCLKTGKLVTLSEENILDCSQKYGNAGCNGGLALRAWNYVKDIGINTEQAYPYQGEETLCEYSASNYGGNVTSWAYATRSNDEEVMKAVVANYGPLAVSIDANDWEFYSSGVFSTPTCSNTSTNHAVVIVGYGTDESSKKPYWIVRNSWGSEWGQDGYIYLERGVNMCAVSKRAVFPTAH</sequence>
<proteinExistence type="inferred from homology"/>
<organism evidence="9">
    <name type="scientific">Daphnia magna</name>
    <dbReference type="NCBI Taxonomy" id="35525"/>
    <lineage>
        <taxon>Eukaryota</taxon>
        <taxon>Metazoa</taxon>
        <taxon>Ecdysozoa</taxon>
        <taxon>Arthropoda</taxon>
        <taxon>Crustacea</taxon>
        <taxon>Branchiopoda</taxon>
        <taxon>Diplostraca</taxon>
        <taxon>Cladocera</taxon>
        <taxon>Anomopoda</taxon>
        <taxon>Daphniidae</taxon>
        <taxon>Daphnia</taxon>
    </lineage>
</organism>
<accession>A0A0P5JWQ9</accession>
<dbReference type="InterPro" id="IPR025660">
    <property type="entry name" value="Pept_his_AS"/>
</dbReference>
<dbReference type="Gene3D" id="3.90.70.10">
    <property type="entry name" value="Cysteine proteinases"/>
    <property type="match status" value="1"/>
</dbReference>
<dbReference type="InterPro" id="IPR039417">
    <property type="entry name" value="Peptidase_C1A_papain-like"/>
</dbReference>
<keyword evidence="3" id="KW-0378">Hydrolase</keyword>
<dbReference type="PANTHER" id="PTHR12411">
    <property type="entry name" value="CYSTEINE PROTEASE FAMILY C1-RELATED"/>
    <property type="match status" value="1"/>
</dbReference>
<dbReference type="InterPro" id="IPR000668">
    <property type="entry name" value="Peptidase_C1A_C"/>
</dbReference>
<dbReference type="AlphaFoldDB" id="A0A0P5JWQ9"/>
<dbReference type="PROSITE" id="PS00139">
    <property type="entry name" value="THIOL_PROTEASE_CYS"/>
    <property type="match status" value="1"/>
</dbReference>
<dbReference type="InterPro" id="IPR038765">
    <property type="entry name" value="Papain-like_cys_pep_sf"/>
</dbReference>
<dbReference type="GO" id="GO:0006508">
    <property type="term" value="P:proteolysis"/>
    <property type="evidence" value="ECO:0007669"/>
    <property type="project" value="UniProtKB-KW"/>
</dbReference>
<feature type="domain" description="Cathepsin propeptide inhibitor" evidence="8">
    <location>
        <begin position="71"/>
        <end position="128"/>
    </location>
</feature>
<dbReference type="InterPro" id="IPR013128">
    <property type="entry name" value="Peptidase_C1A"/>
</dbReference>
<evidence type="ECO:0000256" key="4">
    <source>
        <dbReference type="ARBA" id="ARBA00022807"/>
    </source>
</evidence>
<dbReference type="SMART" id="SM00848">
    <property type="entry name" value="Inhibitor_I29"/>
    <property type="match status" value="1"/>
</dbReference>
<dbReference type="SMART" id="SM00645">
    <property type="entry name" value="Pept_C1"/>
    <property type="match status" value="1"/>
</dbReference>
<dbReference type="SUPFAM" id="SSF54001">
    <property type="entry name" value="Cysteine proteinases"/>
    <property type="match status" value="1"/>
</dbReference>
<dbReference type="OrthoDB" id="10263972at2759"/>
<protein>
    <submittedName>
        <fullName evidence="9">Cathepsin-l cysteine peptidase</fullName>
    </submittedName>
</protein>
<dbReference type="InterPro" id="IPR025661">
    <property type="entry name" value="Pept_asp_AS"/>
</dbReference>
<dbReference type="EMBL" id="GDIQ01096703">
    <property type="protein sequence ID" value="JAL55023.1"/>
    <property type="molecule type" value="Transcribed_RNA"/>
</dbReference>
<dbReference type="Pfam" id="PF08246">
    <property type="entry name" value="Inhibitor_I29"/>
    <property type="match status" value="1"/>
</dbReference>
<dbReference type="GO" id="GO:0008234">
    <property type="term" value="F:cysteine-type peptidase activity"/>
    <property type="evidence" value="ECO:0007669"/>
    <property type="project" value="UniProtKB-KW"/>
</dbReference>
<dbReference type="FunFam" id="3.90.70.10:FF:000332">
    <property type="entry name" value="Cathepsin L1"/>
    <property type="match status" value="1"/>
</dbReference>
<dbReference type="Pfam" id="PF00112">
    <property type="entry name" value="Peptidase_C1"/>
    <property type="match status" value="1"/>
</dbReference>
<dbReference type="InterPro" id="IPR013201">
    <property type="entry name" value="Prot_inhib_I29"/>
</dbReference>
<dbReference type="PROSITE" id="PS00640">
    <property type="entry name" value="THIOL_PROTEASE_ASN"/>
    <property type="match status" value="1"/>
</dbReference>
<keyword evidence="5" id="KW-0865">Zymogen</keyword>
<keyword evidence="6" id="KW-1015">Disulfide bond</keyword>
<evidence type="ECO:0000256" key="5">
    <source>
        <dbReference type="ARBA" id="ARBA00023145"/>
    </source>
</evidence>
<comment type="similarity">
    <text evidence="1">Belongs to the peptidase C1 family.</text>
</comment>
<keyword evidence="4" id="KW-0788">Thiol protease</keyword>
<name>A0A0P5JWQ9_9CRUS</name>
<dbReference type="InterPro" id="IPR000169">
    <property type="entry name" value="Pept_cys_AS"/>
</dbReference>
<dbReference type="PROSITE" id="PS00639">
    <property type="entry name" value="THIOL_PROTEASE_HIS"/>
    <property type="match status" value="1"/>
</dbReference>